<dbReference type="EMBL" id="HG994373">
    <property type="protein sequence ID" value="CAF1731601.1"/>
    <property type="molecule type" value="Genomic_DNA"/>
</dbReference>
<protein>
    <submittedName>
        <fullName evidence="2">(rape) hypothetical protein</fullName>
    </submittedName>
</protein>
<accession>A0A816IWG2</accession>
<feature type="compositionally biased region" description="Basic and acidic residues" evidence="1">
    <location>
        <begin position="35"/>
        <end position="46"/>
    </location>
</feature>
<sequence>MEEIQRRRHRMKLSFSDHKNLTDIHVILLLEQEEDSSRAEREKLGDRTSSTKPVRTSNQKPTTREANSVVGSPPDKPASRNKQRPKKIIPNRRRQSNYYSTRLRTGYLHAPPRYIS</sequence>
<feature type="compositionally biased region" description="Basic residues" evidence="1">
    <location>
        <begin position="79"/>
        <end position="95"/>
    </location>
</feature>
<reference evidence="2" key="1">
    <citation type="submission" date="2021-01" db="EMBL/GenBank/DDBJ databases">
        <authorList>
            <consortium name="Genoscope - CEA"/>
            <person name="William W."/>
        </authorList>
    </citation>
    <scope>NUCLEOTIDE SEQUENCE</scope>
</reference>
<name>A0A816IWG2_BRANA</name>
<dbReference type="AlphaFoldDB" id="A0A816IWG2"/>
<evidence type="ECO:0000313" key="2">
    <source>
        <dbReference type="EMBL" id="CAF1731601.1"/>
    </source>
</evidence>
<proteinExistence type="predicted"/>
<dbReference type="Proteomes" id="UP001295469">
    <property type="component" value="Chromosome C09"/>
</dbReference>
<feature type="region of interest" description="Disordered" evidence="1">
    <location>
        <begin position="33"/>
        <end position="116"/>
    </location>
</feature>
<gene>
    <name evidence="2" type="ORF">DARMORV10_C09P26610.1</name>
</gene>
<organism evidence="2">
    <name type="scientific">Brassica napus</name>
    <name type="common">Rape</name>
    <dbReference type="NCBI Taxonomy" id="3708"/>
    <lineage>
        <taxon>Eukaryota</taxon>
        <taxon>Viridiplantae</taxon>
        <taxon>Streptophyta</taxon>
        <taxon>Embryophyta</taxon>
        <taxon>Tracheophyta</taxon>
        <taxon>Spermatophyta</taxon>
        <taxon>Magnoliopsida</taxon>
        <taxon>eudicotyledons</taxon>
        <taxon>Gunneridae</taxon>
        <taxon>Pentapetalae</taxon>
        <taxon>rosids</taxon>
        <taxon>malvids</taxon>
        <taxon>Brassicales</taxon>
        <taxon>Brassicaceae</taxon>
        <taxon>Brassiceae</taxon>
        <taxon>Brassica</taxon>
    </lineage>
</organism>
<evidence type="ECO:0000256" key="1">
    <source>
        <dbReference type="SAM" id="MobiDB-lite"/>
    </source>
</evidence>
<feature type="compositionally biased region" description="Polar residues" evidence="1">
    <location>
        <begin position="47"/>
        <end position="70"/>
    </location>
</feature>